<protein>
    <submittedName>
        <fullName evidence="2">Uncharacterized protein</fullName>
    </submittedName>
</protein>
<dbReference type="Proteomes" id="UP000831785">
    <property type="component" value="Chromosome"/>
</dbReference>
<keyword evidence="1" id="KW-0732">Signal</keyword>
<dbReference type="EMBL" id="CP095049">
    <property type="protein sequence ID" value="UOQ53624.1"/>
    <property type="molecule type" value="Genomic_DNA"/>
</dbReference>
<evidence type="ECO:0000313" key="3">
    <source>
        <dbReference type="Proteomes" id="UP000831785"/>
    </source>
</evidence>
<evidence type="ECO:0000313" key="2">
    <source>
        <dbReference type="EMBL" id="UOQ53624.1"/>
    </source>
</evidence>
<reference evidence="2 3" key="1">
    <citation type="submission" date="2022-04" db="EMBL/GenBank/DDBJ databases">
        <title>Hymenobacter sp. isolated from the air.</title>
        <authorList>
            <person name="Won M."/>
            <person name="Lee C.-M."/>
            <person name="Woen H.-Y."/>
            <person name="Kwon S.-W."/>
        </authorList>
    </citation>
    <scope>NUCLEOTIDE SEQUENCE [LARGE SCALE GENOMIC DNA]</scope>
    <source>
        <strain evidence="3">5116 S-27</strain>
    </source>
</reference>
<accession>A0ABY4FCE3</accession>
<keyword evidence="3" id="KW-1185">Reference proteome</keyword>
<dbReference type="RefSeq" id="WP_244719155.1">
    <property type="nucleotide sequence ID" value="NZ_CP095049.1"/>
</dbReference>
<proteinExistence type="predicted"/>
<evidence type="ECO:0000256" key="1">
    <source>
        <dbReference type="SAM" id="SignalP"/>
    </source>
</evidence>
<sequence length="119" mass="13425">MKSTKLLLLPGMLSYGVVAQAQQEPLSNKQAEVKTPKIEEALRGFANLRYIVMKRFTPVYYQVADTVGKRPARMVFPSTKVYIREYTAEGFWVDLGNAAGERYYLPAKSVKGLPVHVEI</sequence>
<feature type="signal peptide" evidence="1">
    <location>
        <begin position="1"/>
        <end position="21"/>
    </location>
</feature>
<name>A0ABY4FCE3_9BACT</name>
<organism evidence="2 3">
    <name type="scientific">Hymenobacter cellulosivorans</name>
    <dbReference type="NCBI Taxonomy" id="2932249"/>
    <lineage>
        <taxon>Bacteria</taxon>
        <taxon>Pseudomonadati</taxon>
        <taxon>Bacteroidota</taxon>
        <taxon>Cytophagia</taxon>
        <taxon>Cytophagales</taxon>
        <taxon>Hymenobacteraceae</taxon>
        <taxon>Hymenobacter</taxon>
    </lineage>
</organism>
<gene>
    <name evidence="2" type="ORF">MUN80_02435</name>
</gene>
<feature type="chain" id="PRO_5047508457" evidence="1">
    <location>
        <begin position="22"/>
        <end position="119"/>
    </location>
</feature>